<dbReference type="InterPro" id="IPR003593">
    <property type="entry name" value="AAA+_ATPase"/>
</dbReference>
<organism evidence="5 6">
    <name type="scientific">Hufsiella arboris</name>
    <dbReference type="NCBI Taxonomy" id="2695275"/>
    <lineage>
        <taxon>Bacteria</taxon>
        <taxon>Pseudomonadati</taxon>
        <taxon>Bacteroidota</taxon>
        <taxon>Sphingobacteriia</taxon>
        <taxon>Sphingobacteriales</taxon>
        <taxon>Sphingobacteriaceae</taxon>
        <taxon>Hufsiella</taxon>
    </lineage>
</organism>
<dbReference type="Proteomes" id="UP000466586">
    <property type="component" value="Unassembled WGS sequence"/>
</dbReference>
<evidence type="ECO:0000313" key="5">
    <source>
        <dbReference type="EMBL" id="MXV50754.1"/>
    </source>
</evidence>
<dbReference type="PANTHER" id="PTHR42781:SF4">
    <property type="entry name" value="SPERMIDINE_PUTRESCINE IMPORT ATP-BINDING PROTEIN POTA"/>
    <property type="match status" value="1"/>
</dbReference>
<dbReference type="GO" id="GO:0005524">
    <property type="term" value="F:ATP binding"/>
    <property type="evidence" value="ECO:0007669"/>
    <property type="project" value="UniProtKB-KW"/>
</dbReference>
<dbReference type="SUPFAM" id="SSF52540">
    <property type="entry name" value="P-loop containing nucleoside triphosphate hydrolases"/>
    <property type="match status" value="1"/>
</dbReference>
<evidence type="ECO:0000256" key="2">
    <source>
        <dbReference type="ARBA" id="ARBA00022741"/>
    </source>
</evidence>
<sequence>MSTKYIGFNEVTKQYSPEINSGVKSISVSIEKGKITAIVGESGSGKSTFLKLLFGLQIPDSGEIQFNGERIKGPSEKLIPGHDSMRMVTQDFDLNLYAKVYDNIAALLPNTDLKFKNDRTMEMLDFFRITHLAGKRAADLSGGERQRVAIARAIITQPEVLLLDEPFSQVDTILKNHLRADLRRISHELGTTIILVSHDPVDGLSLADELIVMRLGELIEKGKPEDLYQNPAALYTARLLGNCNVLTAAEASKIGIKISGSQTAIYPEWIKVTKSWLDKIYTVRDIFFLGNSEELLVKYQDVTLRVLNHHPGTYKINDSIHLAVNRHLDFD</sequence>
<reference evidence="5 6" key="1">
    <citation type="submission" date="2019-11" db="EMBL/GenBank/DDBJ databases">
        <title>Pedobacter sp. HMF7647 Genome sequencing and assembly.</title>
        <authorList>
            <person name="Kang H."/>
            <person name="Kim H."/>
            <person name="Joh K."/>
        </authorList>
    </citation>
    <scope>NUCLEOTIDE SEQUENCE [LARGE SCALE GENOMIC DNA]</scope>
    <source>
        <strain evidence="5 6">HMF7647</strain>
    </source>
</reference>
<keyword evidence="2" id="KW-0547">Nucleotide-binding</keyword>
<comment type="caution">
    <text evidence="5">The sequence shown here is derived from an EMBL/GenBank/DDBJ whole genome shotgun (WGS) entry which is preliminary data.</text>
</comment>
<protein>
    <submittedName>
        <fullName evidence="5">ATP-binding cassette domain-containing protein</fullName>
    </submittedName>
</protein>
<accession>A0A7K1Y834</accession>
<proteinExistence type="predicted"/>
<dbReference type="GO" id="GO:0016887">
    <property type="term" value="F:ATP hydrolysis activity"/>
    <property type="evidence" value="ECO:0007669"/>
    <property type="project" value="InterPro"/>
</dbReference>
<dbReference type="PROSITE" id="PS50893">
    <property type="entry name" value="ABC_TRANSPORTER_2"/>
    <property type="match status" value="1"/>
</dbReference>
<dbReference type="InterPro" id="IPR017871">
    <property type="entry name" value="ABC_transporter-like_CS"/>
</dbReference>
<dbReference type="InterPro" id="IPR003439">
    <property type="entry name" value="ABC_transporter-like_ATP-bd"/>
</dbReference>
<feature type="domain" description="ABC transporter" evidence="4">
    <location>
        <begin position="6"/>
        <end position="240"/>
    </location>
</feature>
<evidence type="ECO:0000313" key="6">
    <source>
        <dbReference type="Proteomes" id="UP000466586"/>
    </source>
</evidence>
<dbReference type="InterPro" id="IPR050093">
    <property type="entry name" value="ABC_SmlMolc_Importer"/>
</dbReference>
<dbReference type="SMART" id="SM00382">
    <property type="entry name" value="AAA"/>
    <property type="match status" value="1"/>
</dbReference>
<dbReference type="InterPro" id="IPR027417">
    <property type="entry name" value="P-loop_NTPase"/>
</dbReference>
<keyword evidence="6" id="KW-1185">Reference proteome</keyword>
<dbReference type="Pfam" id="PF00005">
    <property type="entry name" value="ABC_tran"/>
    <property type="match status" value="1"/>
</dbReference>
<dbReference type="PANTHER" id="PTHR42781">
    <property type="entry name" value="SPERMIDINE/PUTRESCINE IMPORT ATP-BINDING PROTEIN POTA"/>
    <property type="match status" value="1"/>
</dbReference>
<dbReference type="RefSeq" id="WP_160843945.1">
    <property type="nucleotide sequence ID" value="NZ_WVHT01000003.1"/>
</dbReference>
<keyword evidence="3 5" id="KW-0067">ATP-binding</keyword>
<keyword evidence="1" id="KW-0813">Transport</keyword>
<evidence type="ECO:0000259" key="4">
    <source>
        <dbReference type="PROSITE" id="PS50893"/>
    </source>
</evidence>
<dbReference type="Gene3D" id="3.40.50.300">
    <property type="entry name" value="P-loop containing nucleotide triphosphate hydrolases"/>
    <property type="match status" value="1"/>
</dbReference>
<evidence type="ECO:0000256" key="1">
    <source>
        <dbReference type="ARBA" id="ARBA00022448"/>
    </source>
</evidence>
<name>A0A7K1Y834_9SPHI</name>
<evidence type="ECO:0000256" key="3">
    <source>
        <dbReference type="ARBA" id="ARBA00022840"/>
    </source>
</evidence>
<dbReference type="EMBL" id="WVHT01000003">
    <property type="protein sequence ID" value="MXV50754.1"/>
    <property type="molecule type" value="Genomic_DNA"/>
</dbReference>
<dbReference type="PROSITE" id="PS00211">
    <property type="entry name" value="ABC_TRANSPORTER_1"/>
    <property type="match status" value="1"/>
</dbReference>
<dbReference type="AlphaFoldDB" id="A0A7K1Y834"/>
<gene>
    <name evidence="5" type="ORF">GS399_07195</name>
</gene>